<dbReference type="AlphaFoldDB" id="A0A9P5YEJ0"/>
<proteinExistence type="predicted"/>
<feature type="region of interest" description="Disordered" evidence="1">
    <location>
        <begin position="121"/>
        <end position="173"/>
    </location>
</feature>
<dbReference type="EMBL" id="MU150232">
    <property type="protein sequence ID" value="KAF9468528.1"/>
    <property type="molecule type" value="Genomic_DNA"/>
</dbReference>
<feature type="compositionally biased region" description="Basic and acidic residues" evidence="1">
    <location>
        <begin position="121"/>
        <end position="131"/>
    </location>
</feature>
<sequence>MEHNDTSWCPACDRHIQQKRTQVPVLPPTPPAPPPPPSSPQSPSPTRRTKTGTIRQRGGLVQGTGRVKPNGSLKRADSKPQPPTQPPAPIKYRTVIDQGPTLLYCSDECRMADIHNNHGVVPHDYHPDRQELSPSPVPFSRRTVDSDSTGSSIESQSSISSASSSQPTTHSSPSLATLAALYNWGPPPPPAHVDENTECTVDYQPHDYSSGVMMAARRISEFCPKPQKRTANGHIVPTEPRKPIPGWTDGSNAWRSSIYSFASPRHSPHEELKAYKSFTASSHRSRGVQSTIGSSTASASRATTSSLPTDSTEMINKFSESFTRRSESRTALYSGASSPTVGSFPSTAPTRRERSLLQPGAEGKLLVPDVKLKVHSGSSTSLSSAWSPSSRRSSVRSPLSFESTISDDESTQRCDSAASLPLTMKRPTVETRSWSYDNVRTYPVMRMPQKTVKRMEKRVVDGVETEVEVEVVVDEPLKRLFLFPASTRA</sequence>
<feature type="region of interest" description="Disordered" evidence="1">
    <location>
        <begin position="329"/>
        <end position="362"/>
    </location>
</feature>
<feature type="compositionally biased region" description="Low complexity" evidence="1">
    <location>
        <begin position="294"/>
        <end position="306"/>
    </location>
</feature>
<feature type="compositionally biased region" description="Pro residues" evidence="1">
    <location>
        <begin position="80"/>
        <end position="89"/>
    </location>
</feature>
<name>A0A9P5YEJ0_9AGAR</name>
<protein>
    <submittedName>
        <fullName evidence="2">Uncharacterized protein</fullName>
    </submittedName>
</protein>
<feature type="compositionally biased region" description="Pro residues" evidence="1">
    <location>
        <begin position="25"/>
        <end position="43"/>
    </location>
</feature>
<feature type="compositionally biased region" description="Polar residues" evidence="1">
    <location>
        <begin position="278"/>
        <end position="293"/>
    </location>
</feature>
<feature type="region of interest" description="Disordered" evidence="1">
    <location>
        <begin position="278"/>
        <end position="312"/>
    </location>
</feature>
<gene>
    <name evidence="2" type="ORF">BDZ94DRAFT_1279631</name>
</gene>
<comment type="caution">
    <text evidence="2">The sequence shown here is derived from an EMBL/GenBank/DDBJ whole genome shotgun (WGS) entry which is preliminary data.</text>
</comment>
<evidence type="ECO:0000313" key="3">
    <source>
        <dbReference type="Proteomes" id="UP000807353"/>
    </source>
</evidence>
<feature type="compositionally biased region" description="Low complexity" evidence="1">
    <location>
        <begin position="146"/>
        <end position="173"/>
    </location>
</feature>
<dbReference type="Proteomes" id="UP000807353">
    <property type="component" value="Unassembled WGS sequence"/>
</dbReference>
<feature type="region of interest" description="Disordered" evidence="1">
    <location>
        <begin position="228"/>
        <end position="248"/>
    </location>
</feature>
<feature type="compositionally biased region" description="Polar residues" evidence="1">
    <location>
        <begin position="335"/>
        <end position="349"/>
    </location>
</feature>
<feature type="compositionally biased region" description="Low complexity" evidence="1">
    <location>
        <begin position="377"/>
        <end position="400"/>
    </location>
</feature>
<organism evidence="2 3">
    <name type="scientific">Collybia nuda</name>
    <dbReference type="NCBI Taxonomy" id="64659"/>
    <lineage>
        <taxon>Eukaryota</taxon>
        <taxon>Fungi</taxon>
        <taxon>Dikarya</taxon>
        <taxon>Basidiomycota</taxon>
        <taxon>Agaricomycotina</taxon>
        <taxon>Agaricomycetes</taxon>
        <taxon>Agaricomycetidae</taxon>
        <taxon>Agaricales</taxon>
        <taxon>Tricholomatineae</taxon>
        <taxon>Clitocybaceae</taxon>
        <taxon>Collybia</taxon>
    </lineage>
</organism>
<accession>A0A9P5YEJ0</accession>
<feature type="region of interest" description="Disordered" evidence="1">
    <location>
        <begin position="1"/>
        <end position="93"/>
    </location>
</feature>
<keyword evidence="3" id="KW-1185">Reference proteome</keyword>
<feature type="region of interest" description="Disordered" evidence="1">
    <location>
        <begin position="377"/>
        <end position="412"/>
    </location>
</feature>
<evidence type="ECO:0000256" key="1">
    <source>
        <dbReference type="SAM" id="MobiDB-lite"/>
    </source>
</evidence>
<reference evidence="2" key="1">
    <citation type="submission" date="2020-11" db="EMBL/GenBank/DDBJ databases">
        <authorList>
            <consortium name="DOE Joint Genome Institute"/>
            <person name="Ahrendt S."/>
            <person name="Riley R."/>
            <person name="Andreopoulos W."/>
            <person name="Labutti K."/>
            <person name="Pangilinan J."/>
            <person name="Ruiz-Duenas F.J."/>
            <person name="Barrasa J.M."/>
            <person name="Sanchez-Garcia M."/>
            <person name="Camarero S."/>
            <person name="Miyauchi S."/>
            <person name="Serrano A."/>
            <person name="Linde D."/>
            <person name="Babiker R."/>
            <person name="Drula E."/>
            <person name="Ayuso-Fernandez I."/>
            <person name="Pacheco R."/>
            <person name="Padilla G."/>
            <person name="Ferreira P."/>
            <person name="Barriuso J."/>
            <person name="Kellner H."/>
            <person name="Castanera R."/>
            <person name="Alfaro M."/>
            <person name="Ramirez L."/>
            <person name="Pisabarro A.G."/>
            <person name="Kuo A."/>
            <person name="Tritt A."/>
            <person name="Lipzen A."/>
            <person name="He G."/>
            <person name="Yan M."/>
            <person name="Ng V."/>
            <person name="Cullen D."/>
            <person name="Martin F."/>
            <person name="Rosso M.-N."/>
            <person name="Henrissat B."/>
            <person name="Hibbett D."/>
            <person name="Martinez A.T."/>
            <person name="Grigoriev I.V."/>
        </authorList>
    </citation>
    <scope>NUCLEOTIDE SEQUENCE</scope>
    <source>
        <strain evidence="2">CBS 247.69</strain>
    </source>
</reference>
<dbReference type="OrthoDB" id="3365472at2759"/>
<evidence type="ECO:0000313" key="2">
    <source>
        <dbReference type="EMBL" id="KAF9468528.1"/>
    </source>
</evidence>